<dbReference type="Proteomes" id="UP000670947">
    <property type="component" value="Unassembled WGS sequence"/>
</dbReference>
<sequence>MTNPQATCRLCARMSLEQTSCDLYGPMLPDELDDAALGRMCVRLGQFVRRLHGGTSGIGLPRRSGSGMEAADEGGMDGDREFRVLRGIPVEEWGDLSPNAKPPRGQRLRDEEDRHEHAGPWEAADRGRHRASRRDADEPDPEETIPDEAFFNAPPRDSR</sequence>
<keyword evidence="3" id="KW-1185">Reference proteome</keyword>
<organism evidence="2 3">
    <name type="scientific">Paenibacillus artemisiicola</name>
    <dbReference type="NCBI Taxonomy" id="1172618"/>
    <lineage>
        <taxon>Bacteria</taxon>
        <taxon>Bacillati</taxon>
        <taxon>Bacillota</taxon>
        <taxon>Bacilli</taxon>
        <taxon>Bacillales</taxon>
        <taxon>Paenibacillaceae</taxon>
        <taxon>Paenibacillus</taxon>
    </lineage>
</organism>
<dbReference type="EMBL" id="JAGGDJ010000034">
    <property type="protein sequence ID" value="MBO7747472.1"/>
    <property type="molecule type" value="Genomic_DNA"/>
</dbReference>
<reference evidence="2 3" key="1">
    <citation type="submission" date="2021-03" db="EMBL/GenBank/DDBJ databases">
        <title>Paenibacillus artemisicola MWE-103 whole genome sequence.</title>
        <authorList>
            <person name="Ham Y.J."/>
        </authorList>
    </citation>
    <scope>NUCLEOTIDE SEQUENCE [LARGE SCALE GENOMIC DNA]</scope>
    <source>
        <strain evidence="2 3">MWE-103</strain>
    </source>
</reference>
<name>A0ABS3WGP8_9BACL</name>
<evidence type="ECO:0000313" key="3">
    <source>
        <dbReference type="Proteomes" id="UP000670947"/>
    </source>
</evidence>
<feature type="compositionally biased region" description="Basic and acidic residues" evidence="1">
    <location>
        <begin position="107"/>
        <end position="126"/>
    </location>
</feature>
<gene>
    <name evidence="2" type="ORF">I8J29_25115</name>
</gene>
<proteinExistence type="predicted"/>
<dbReference type="RefSeq" id="WP_208850166.1">
    <property type="nucleotide sequence ID" value="NZ_JAGGDJ010000034.1"/>
</dbReference>
<accession>A0ABS3WGP8</accession>
<evidence type="ECO:0000256" key="1">
    <source>
        <dbReference type="SAM" id="MobiDB-lite"/>
    </source>
</evidence>
<protein>
    <submittedName>
        <fullName evidence="2">Uncharacterized protein</fullName>
    </submittedName>
</protein>
<feature type="region of interest" description="Disordered" evidence="1">
    <location>
        <begin position="54"/>
        <end position="159"/>
    </location>
</feature>
<evidence type="ECO:0000313" key="2">
    <source>
        <dbReference type="EMBL" id="MBO7747472.1"/>
    </source>
</evidence>
<feature type="compositionally biased region" description="Acidic residues" evidence="1">
    <location>
        <begin position="137"/>
        <end position="146"/>
    </location>
</feature>
<comment type="caution">
    <text evidence="2">The sequence shown here is derived from an EMBL/GenBank/DDBJ whole genome shotgun (WGS) entry which is preliminary data.</text>
</comment>